<dbReference type="EMBL" id="RXII01000121">
    <property type="protein sequence ID" value="RZN58204.1"/>
    <property type="molecule type" value="Genomic_DNA"/>
</dbReference>
<reference evidence="2 4" key="2">
    <citation type="journal article" date="2019" name="Nat. Microbiol.">
        <title>Wide diversity of methane and short-chain alkane metabolisms in uncultured archaea.</title>
        <authorList>
            <person name="Borrel G."/>
            <person name="Adam P.S."/>
            <person name="McKay L.J."/>
            <person name="Chen L.X."/>
            <person name="Sierra-Garcia I.N."/>
            <person name="Sieber C.M."/>
            <person name="Letourneur Q."/>
            <person name="Ghozlane A."/>
            <person name="Andersen G.L."/>
            <person name="Li W.J."/>
            <person name="Hallam S.J."/>
            <person name="Muyzer G."/>
            <person name="de Oliveira V.M."/>
            <person name="Inskeep W.P."/>
            <person name="Banfield J.F."/>
            <person name="Gribaldo S."/>
        </authorList>
    </citation>
    <scope>NUCLEOTIDE SEQUENCE [LARGE SCALE GENOMIC DNA]</scope>
    <source>
        <strain evidence="2">NM4</strain>
    </source>
</reference>
<dbReference type="Proteomes" id="UP000316217">
    <property type="component" value="Unassembled WGS sequence"/>
</dbReference>
<evidence type="ECO:0000313" key="3">
    <source>
        <dbReference type="Proteomes" id="UP000277582"/>
    </source>
</evidence>
<dbReference type="RefSeq" id="WP_125671829.1">
    <property type="nucleotide sequence ID" value="NZ_RCOS01000113.1"/>
</dbReference>
<evidence type="ECO:0000313" key="4">
    <source>
        <dbReference type="Proteomes" id="UP000316217"/>
    </source>
</evidence>
<comment type="caution">
    <text evidence="1">The sequence shown here is derived from an EMBL/GenBank/DDBJ whole genome shotgun (WGS) entry which is preliminary data.</text>
</comment>
<evidence type="ECO:0000313" key="1">
    <source>
        <dbReference type="EMBL" id="RSN73590.1"/>
    </source>
</evidence>
<protein>
    <submittedName>
        <fullName evidence="1">Uncharacterized protein</fullName>
    </submittedName>
</protein>
<dbReference type="Proteomes" id="UP000277582">
    <property type="component" value="Unassembled WGS sequence"/>
</dbReference>
<organism evidence="1 3">
    <name type="scientific">Candidatus Methanodesulfokora washburnensis</name>
    <dbReference type="NCBI Taxonomy" id="2478471"/>
    <lineage>
        <taxon>Archaea</taxon>
        <taxon>Thermoproteota</taxon>
        <taxon>Candidatus Korarchaeia</taxon>
        <taxon>Candidatus Korarchaeia incertae sedis</taxon>
        <taxon>Candidatus Methanodesulfokora</taxon>
    </lineage>
</organism>
<sequence length="223" mass="25128">MISLPANEFIDLKFSDALNYRNDLERAKIIGLAAIGVIISSKEDKKNITFQDDVKIILTAEVDTSESKWMQTARKLRPLVDYLSAVPHSLVECREASKAKIIDSIVIKVPDMIFDDVCAVYLEEKKGFLEVPLLDLLSMAKKGINLGNIRREIEIAFFRKVPVIITRMRSPSGHLLDKIASYSVAYSLLGGSLDRWVCSVSTYPYHALERRNLLDKGVKKVEV</sequence>
<proteinExistence type="predicted"/>
<gene>
    <name evidence="1" type="ORF">D6D85_09960</name>
    <name evidence="2" type="ORF">EF810_07950</name>
</gene>
<accession>A0A3R9X276</accession>
<name>A0A3R9X276_9CREN</name>
<dbReference type="AlphaFoldDB" id="A0A3R9X276"/>
<dbReference type="EMBL" id="RCOS01000113">
    <property type="protein sequence ID" value="RSN73590.1"/>
    <property type="molecule type" value="Genomic_DNA"/>
</dbReference>
<evidence type="ECO:0000313" key="2">
    <source>
        <dbReference type="EMBL" id="RZN58204.1"/>
    </source>
</evidence>
<keyword evidence="3" id="KW-1185">Reference proteome</keyword>
<reference evidence="1 3" key="1">
    <citation type="submission" date="2018-10" db="EMBL/GenBank/DDBJ databases">
        <title>Co-occurring genomic capacity for anaerobic methane metabolism and dissimilatory sulfite reduction discovered in the Korarchaeota.</title>
        <authorList>
            <person name="Mckay L.J."/>
            <person name="Dlakic M."/>
            <person name="Fields M.W."/>
            <person name="Delmont T.O."/>
            <person name="Eren A.M."/>
            <person name="Jay Z.J."/>
            <person name="Klingelsmith K.B."/>
            <person name="Rusch D.B."/>
            <person name="Inskeep W.P."/>
        </authorList>
    </citation>
    <scope>NUCLEOTIDE SEQUENCE [LARGE SCALE GENOMIC DNA]</scope>
    <source>
        <strain evidence="1 3">MDKW</strain>
    </source>
</reference>